<evidence type="ECO:0000313" key="3">
    <source>
        <dbReference type="Proteomes" id="UP001161017"/>
    </source>
</evidence>
<feature type="compositionally biased region" description="Polar residues" evidence="1">
    <location>
        <begin position="416"/>
        <end position="431"/>
    </location>
</feature>
<feature type="region of interest" description="Disordered" evidence="1">
    <location>
        <begin position="74"/>
        <end position="548"/>
    </location>
</feature>
<reference evidence="2" key="1">
    <citation type="journal article" date="2023" name="Genome Biol. Evol.">
        <title>First Whole Genome Sequence and Flow Cytometry Genome Size Data for the Lichen-Forming Fungus Ramalina farinacea (Ascomycota).</title>
        <authorList>
            <person name="Llewellyn T."/>
            <person name="Mian S."/>
            <person name="Hill R."/>
            <person name="Leitch I.J."/>
            <person name="Gaya E."/>
        </authorList>
    </citation>
    <scope>NUCLEOTIDE SEQUENCE</scope>
    <source>
        <strain evidence="2">LIQ254RAFAR</strain>
    </source>
</reference>
<dbReference type="EMBL" id="JAPUFD010000002">
    <property type="protein sequence ID" value="MDI1485914.1"/>
    <property type="molecule type" value="Genomic_DNA"/>
</dbReference>
<gene>
    <name evidence="2" type="ORF">OHK93_004103</name>
</gene>
<name>A0AA43QIF0_9LECA</name>
<protein>
    <submittedName>
        <fullName evidence="2">Uncharacterized protein</fullName>
    </submittedName>
</protein>
<accession>A0AA43QIF0</accession>
<evidence type="ECO:0000313" key="2">
    <source>
        <dbReference type="EMBL" id="MDI1485914.1"/>
    </source>
</evidence>
<keyword evidence="3" id="KW-1185">Reference proteome</keyword>
<proteinExistence type="predicted"/>
<feature type="compositionally biased region" description="Low complexity" evidence="1">
    <location>
        <begin position="286"/>
        <end position="297"/>
    </location>
</feature>
<dbReference type="AlphaFoldDB" id="A0AA43QIF0"/>
<organism evidence="2 3">
    <name type="scientific">Ramalina farinacea</name>
    <dbReference type="NCBI Taxonomy" id="258253"/>
    <lineage>
        <taxon>Eukaryota</taxon>
        <taxon>Fungi</taxon>
        <taxon>Dikarya</taxon>
        <taxon>Ascomycota</taxon>
        <taxon>Pezizomycotina</taxon>
        <taxon>Lecanoromycetes</taxon>
        <taxon>OSLEUM clade</taxon>
        <taxon>Lecanoromycetidae</taxon>
        <taxon>Lecanorales</taxon>
        <taxon>Lecanorineae</taxon>
        <taxon>Ramalinaceae</taxon>
        <taxon>Ramalina</taxon>
    </lineage>
</organism>
<feature type="compositionally biased region" description="Basic and acidic residues" evidence="1">
    <location>
        <begin position="74"/>
        <end position="95"/>
    </location>
</feature>
<feature type="compositionally biased region" description="Basic residues" evidence="1">
    <location>
        <begin position="141"/>
        <end position="150"/>
    </location>
</feature>
<feature type="compositionally biased region" description="Basic residues" evidence="1">
    <location>
        <begin position="204"/>
        <end position="214"/>
    </location>
</feature>
<dbReference type="Proteomes" id="UP001161017">
    <property type="component" value="Unassembled WGS sequence"/>
</dbReference>
<evidence type="ECO:0000256" key="1">
    <source>
        <dbReference type="SAM" id="MobiDB-lite"/>
    </source>
</evidence>
<feature type="compositionally biased region" description="Acidic residues" evidence="1">
    <location>
        <begin position="465"/>
        <end position="485"/>
    </location>
</feature>
<feature type="compositionally biased region" description="Basic and acidic residues" evidence="1">
    <location>
        <begin position="532"/>
        <end position="548"/>
    </location>
</feature>
<feature type="compositionally biased region" description="Basic and acidic residues" evidence="1">
    <location>
        <begin position="215"/>
        <end position="233"/>
    </location>
</feature>
<feature type="compositionally biased region" description="Polar residues" evidence="1">
    <location>
        <begin position="312"/>
        <end position="336"/>
    </location>
</feature>
<comment type="caution">
    <text evidence="2">The sequence shown here is derived from an EMBL/GenBank/DDBJ whole genome shotgun (WGS) entry which is preliminary data.</text>
</comment>
<feature type="compositionally biased region" description="Basic and acidic residues" evidence="1">
    <location>
        <begin position="191"/>
        <end position="203"/>
    </location>
</feature>
<feature type="compositionally biased region" description="Basic and acidic residues" evidence="1">
    <location>
        <begin position="486"/>
        <end position="512"/>
    </location>
</feature>
<sequence>MQERKRLHVTPLNPELLPAVLPQQLLAKASDISFHTIQTFPERNFAYINLPSEEADKLRKKLNVCLFRGQKMKVEEARPTRSSTRKESSRKDELSPSRTSKRSKKKTKEDGDTISAIELSKDRKVKRGWTEPESVDASEKRKSKKEKRKSKEASITGGTECLFKTKLPSAASASPGAHEKSEKGKKRKRTGHDSEILVHEYRNTTRHNKNYKTGRKTDGVKQAREYVDGKGWVDDEGSIVEQPTKRRKSGPRMAEQGSSKRETSTAVQPAFAKPNAGEGAEEDGSDATSSSGTSNSDGEGEEESEKGGGHDVSTTNVNPHTTAGLGISSTDGNEMQSVEVERLSISRSSGSPIPHVDTHPASQSTSHPSVEVFPPQDLFKRPSIAASQSQTPKKPHLEVSTSFSFFDPDDHAEAQGGTSNMLMPQTPFTQQDIRHRRQRSAAPTPDTAAVGKTFGDVWGGGKVADDDDDDEEDDEDGEGGGENDQADGKESTEKLEKSEGSKGEDAKEESEFAKFFWDQRGPNNRAWKRGRREATKEKRKQDRNERRA</sequence>